<dbReference type="Proteomes" id="UP000321907">
    <property type="component" value="Unassembled WGS sequence"/>
</dbReference>
<sequence>MHIPSTLLFKTFPGTCGRARILPLLSLLPLLLVAFAPVLTAQTGYTKVDGKYYPYMVDDCGDTLIVAQLGDVSVSSPEVFETEDEYKQYRRYRIYAQRAYPYAVDAIRIYRETEYMTQNMKKSERKRYNKKLQKELEEKFEAPLKKMSKTQGKVLMAMIERELDIPTYDLIKDLRGGLTARYWATLAGLYGHRLKQKYTIGDDRILDAVLDDFNVSYQVNEIQLDSTAVKRK</sequence>
<comment type="caution">
    <text evidence="1">The sequence shown here is derived from an EMBL/GenBank/DDBJ whole genome shotgun (WGS) entry which is preliminary data.</text>
</comment>
<proteinExistence type="predicted"/>
<organism evidence="1 2">
    <name type="scientific">Neolewinella aurantiaca</name>
    <dbReference type="NCBI Taxonomy" id="2602767"/>
    <lineage>
        <taxon>Bacteria</taxon>
        <taxon>Pseudomonadati</taxon>
        <taxon>Bacteroidota</taxon>
        <taxon>Saprospiria</taxon>
        <taxon>Saprospirales</taxon>
        <taxon>Lewinellaceae</taxon>
        <taxon>Neolewinella</taxon>
    </lineage>
</organism>
<evidence type="ECO:0000313" key="2">
    <source>
        <dbReference type="Proteomes" id="UP000321907"/>
    </source>
</evidence>
<keyword evidence="2" id="KW-1185">Reference proteome</keyword>
<accession>A0A5C7FKN8</accession>
<reference evidence="1 2" key="1">
    <citation type="submission" date="2019-08" db="EMBL/GenBank/DDBJ databases">
        <title>Lewinella sp. strain SSH13 Genome sequencing and assembly.</title>
        <authorList>
            <person name="Kim I."/>
        </authorList>
    </citation>
    <scope>NUCLEOTIDE SEQUENCE [LARGE SCALE GENOMIC DNA]</scope>
    <source>
        <strain evidence="1 2">SSH13</strain>
    </source>
</reference>
<evidence type="ECO:0000313" key="1">
    <source>
        <dbReference type="EMBL" id="TXF91253.1"/>
    </source>
</evidence>
<name>A0A5C7FKN8_9BACT</name>
<dbReference type="InterPro" id="IPR025636">
    <property type="entry name" value="DUF4294"/>
</dbReference>
<dbReference type="Pfam" id="PF14127">
    <property type="entry name" value="DUF4294"/>
    <property type="match status" value="1"/>
</dbReference>
<protein>
    <submittedName>
        <fullName evidence="1">DUF4294 domain-containing protein</fullName>
    </submittedName>
</protein>
<gene>
    <name evidence="1" type="ORF">FUA23_03250</name>
</gene>
<dbReference type="AlphaFoldDB" id="A0A5C7FKN8"/>
<dbReference type="OrthoDB" id="1491885at2"/>
<dbReference type="RefSeq" id="WP_147929272.1">
    <property type="nucleotide sequence ID" value="NZ_VOXD01000003.1"/>
</dbReference>
<dbReference type="EMBL" id="VOXD01000003">
    <property type="protein sequence ID" value="TXF91253.1"/>
    <property type="molecule type" value="Genomic_DNA"/>
</dbReference>